<feature type="compositionally biased region" description="Low complexity" evidence="1">
    <location>
        <begin position="142"/>
        <end position="154"/>
    </location>
</feature>
<proteinExistence type="predicted"/>
<feature type="compositionally biased region" description="Polar residues" evidence="1">
    <location>
        <begin position="241"/>
        <end position="252"/>
    </location>
</feature>
<accession>A0ABR6GWA7</accession>
<dbReference type="Proteomes" id="UP000574369">
    <property type="component" value="Unassembled WGS sequence"/>
</dbReference>
<name>A0ABR6GWA7_9BURK</name>
<keyword evidence="3" id="KW-1185">Reference proteome</keyword>
<feature type="compositionally biased region" description="Low complexity" evidence="1">
    <location>
        <begin position="178"/>
        <end position="188"/>
    </location>
</feature>
<sequence>MTSVLMLLPSAGRCSAGARSRTGAAATLAALPALVLGAGLLLAGACAHAANVEEAQDAANRQTRAEINAKRSAVQKAYEEKVKDCRTRFVVTGCLEDAHSWRIEALRPLQQQEIEVNARERQQRAAAQRERVMAKDEEAREAASGAQGARGASAVKAAQRPASAPPLPPTRQRRANPEAHQQQVQREQQAAERKAAERRQAAASREAKQQELQRRAKALEEKRAAKPADPKKPAPAHLPTPSASDIQSLPSR</sequence>
<feature type="compositionally biased region" description="Basic and acidic residues" evidence="1">
    <location>
        <begin position="189"/>
        <end position="232"/>
    </location>
</feature>
<evidence type="ECO:0000313" key="3">
    <source>
        <dbReference type="Proteomes" id="UP000574369"/>
    </source>
</evidence>
<protein>
    <submittedName>
        <fullName evidence="2">Uncharacterized protein</fullName>
    </submittedName>
</protein>
<dbReference type="RefSeq" id="WP_088454178.1">
    <property type="nucleotide sequence ID" value="NZ_JACHXO010000007.1"/>
</dbReference>
<feature type="compositionally biased region" description="Basic and acidic residues" evidence="1">
    <location>
        <begin position="120"/>
        <end position="141"/>
    </location>
</feature>
<evidence type="ECO:0000256" key="1">
    <source>
        <dbReference type="SAM" id="MobiDB-lite"/>
    </source>
</evidence>
<evidence type="ECO:0000313" key="2">
    <source>
        <dbReference type="EMBL" id="MBB3196386.1"/>
    </source>
</evidence>
<reference evidence="2 3" key="1">
    <citation type="submission" date="2020-08" db="EMBL/GenBank/DDBJ databases">
        <title>Genomic Encyclopedia of Type Strains, Phase III (KMG-III): the genomes of soil and plant-associated and newly described type strains.</title>
        <authorList>
            <person name="Whitman W."/>
        </authorList>
    </citation>
    <scope>NUCLEOTIDE SEQUENCE [LARGE SCALE GENOMIC DNA]</scope>
    <source>
        <strain evidence="2 3">CECT 7247</strain>
    </source>
</reference>
<gene>
    <name evidence="2" type="ORF">FHS28_003798</name>
</gene>
<comment type="caution">
    <text evidence="2">The sequence shown here is derived from an EMBL/GenBank/DDBJ whole genome shotgun (WGS) entry which is preliminary data.</text>
</comment>
<feature type="region of interest" description="Disordered" evidence="1">
    <location>
        <begin position="120"/>
        <end position="252"/>
    </location>
</feature>
<organism evidence="2 3">
    <name type="scientific">Roseateles terrae</name>
    <dbReference type="NCBI Taxonomy" id="431060"/>
    <lineage>
        <taxon>Bacteria</taxon>
        <taxon>Pseudomonadati</taxon>
        <taxon>Pseudomonadota</taxon>
        <taxon>Betaproteobacteria</taxon>
        <taxon>Burkholderiales</taxon>
        <taxon>Sphaerotilaceae</taxon>
        <taxon>Roseateles</taxon>
    </lineage>
</organism>
<dbReference type="EMBL" id="JACHXO010000007">
    <property type="protein sequence ID" value="MBB3196386.1"/>
    <property type="molecule type" value="Genomic_DNA"/>
</dbReference>